<keyword evidence="5 11" id="KW-0808">Transferase</keyword>
<organism evidence="11 12">
    <name type="scientific">Paucilactobacillus nenjiangensis</name>
    <dbReference type="NCBI Taxonomy" id="1296540"/>
    <lineage>
        <taxon>Bacteria</taxon>
        <taxon>Bacillati</taxon>
        <taxon>Bacillota</taxon>
        <taxon>Bacilli</taxon>
        <taxon>Lactobacillales</taxon>
        <taxon>Lactobacillaceae</taxon>
        <taxon>Paucilactobacillus</taxon>
    </lineage>
</organism>
<evidence type="ECO:0000256" key="5">
    <source>
        <dbReference type="ARBA" id="ARBA00022679"/>
    </source>
</evidence>
<name>A0A5P1X335_9LACO</name>
<evidence type="ECO:0000256" key="4">
    <source>
        <dbReference type="ARBA" id="ARBA00022630"/>
    </source>
</evidence>
<dbReference type="GO" id="GO:0016740">
    <property type="term" value="F:transferase activity"/>
    <property type="evidence" value="ECO:0007669"/>
    <property type="project" value="UniProtKB-KW"/>
</dbReference>
<reference evidence="11 12" key="1">
    <citation type="submission" date="2019-09" db="EMBL/GenBank/DDBJ databases">
        <title>Complete Genome Sequence of Lactobacillus nenjiangensis SH-Y15, isolated from sauerkraut.</title>
        <authorList>
            <person name="Yang H."/>
        </authorList>
    </citation>
    <scope>NUCLEOTIDE SEQUENCE [LARGE SCALE GENOMIC DNA]</scope>
    <source>
        <strain evidence="11 12">SH-Y15</strain>
    </source>
</reference>
<dbReference type="InterPro" id="IPR024932">
    <property type="entry name" value="ApbE"/>
</dbReference>
<dbReference type="GO" id="GO:0046872">
    <property type="term" value="F:metal ion binding"/>
    <property type="evidence" value="ECO:0007669"/>
    <property type="project" value="UniProtKB-KW"/>
</dbReference>
<evidence type="ECO:0000313" key="12">
    <source>
        <dbReference type="Proteomes" id="UP000325295"/>
    </source>
</evidence>
<dbReference type="KEGG" id="lnn:F0161_10325"/>
<evidence type="ECO:0000256" key="2">
    <source>
        <dbReference type="ARBA" id="ARBA00011955"/>
    </source>
</evidence>
<keyword evidence="6" id="KW-0479">Metal-binding</keyword>
<dbReference type="EMBL" id="CP043939">
    <property type="protein sequence ID" value="QER68196.1"/>
    <property type="molecule type" value="Genomic_DNA"/>
</dbReference>
<dbReference type="RefSeq" id="WP_150204517.1">
    <property type="nucleotide sequence ID" value="NZ_CP043939.1"/>
</dbReference>
<dbReference type="OrthoDB" id="9778595at2"/>
<sequence>MNSTLRKQTRVLNHMNVPFTLTFMTPSEVDVTAEIATVSQQVDRFLAQVDQQFSPFKVDSDVSRFQRHELDLLTADATFQTIYALSEDAKQFTQGGFNAYYHGYFDPTGLVKGWAIETAQQQFLQPLLDHPWFIAVGINGGGDMQLATNDGEFNWEIGMENPTNLQRILATYHLTNDAVATSGFNKRGLHIERPAANDFRQLTIIGDSLTTADIWATAGLSMAATDFKRLSELHQLSGMVVYDDLSVQAFAGGEWFDAQKL</sequence>
<protein>
    <recommendedName>
        <fullName evidence="3">FAD:protein FMN transferase</fullName>
        <ecNumber evidence="2">2.7.1.180</ecNumber>
    </recommendedName>
    <alternativeName>
        <fullName evidence="9">Flavin transferase</fullName>
    </alternativeName>
</protein>
<evidence type="ECO:0000256" key="7">
    <source>
        <dbReference type="ARBA" id="ARBA00022827"/>
    </source>
</evidence>
<comment type="catalytic activity">
    <reaction evidence="10">
        <text>L-threonyl-[protein] + FAD = FMN-L-threonyl-[protein] + AMP + H(+)</text>
        <dbReference type="Rhea" id="RHEA:36847"/>
        <dbReference type="Rhea" id="RHEA-COMP:11060"/>
        <dbReference type="Rhea" id="RHEA-COMP:11061"/>
        <dbReference type="ChEBI" id="CHEBI:15378"/>
        <dbReference type="ChEBI" id="CHEBI:30013"/>
        <dbReference type="ChEBI" id="CHEBI:57692"/>
        <dbReference type="ChEBI" id="CHEBI:74257"/>
        <dbReference type="ChEBI" id="CHEBI:456215"/>
        <dbReference type="EC" id="2.7.1.180"/>
    </reaction>
</comment>
<evidence type="ECO:0000256" key="10">
    <source>
        <dbReference type="ARBA" id="ARBA00048540"/>
    </source>
</evidence>
<keyword evidence="8" id="KW-0460">Magnesium</keyword>
<dbReference type="PANTHER" id="PTHR30040">
    <property type="entry name" value="THIAMINE BIOSYNTHESIS LIPOPROTEIN APBE"/>
    <property type="match status" value="1"/>
</dbReference>
<accession>A0A5P1X335</accession>
<dbReference type="EC" id="2.7.1.180" evidence="2"/>
<dbReference type="AlphaFoldDB" id="A0A5P1X335"/>
<keyword evidence="12" id="KW-1185">Reference proteome</keyword>
<evidence type="ECO:0000256" key="3">
    <source>
        <dbReference type="ARBA" id="ARBA00016337"/>
    </source>
</evidence>
<keyword evidence="4" id="KW-0285">Flavoprotein</keyword>
<dbReference type="PANTHER" id="PTHR30040:SF2">
    <property type="entry name" value="FAD:PROTEIN FMN TRANSFERASE"/>
    <property type="match status" value="1"/>
</dbReference>
<dbReference type="InterPro" id="IPR003374">
    <property type="entry name" value="ApbE-like_sf"/>
</dbReference>
<evidence type="ECO:0000256" key="1">
    <source>
        <dbReference type="ARBA" id="ARBA00001946"/>
    </source>
</evidence>
<evidence type="ECO:0000256" key="9">
    <source>
        <dbReference type="ARBA" id="ARBA00031306"/>
    </source>
</evidence>
<dbReference type="Proteomes" id="UP000325295">
    <property type="component" value="Chromosome"/>
</dbReference>
<evidence type="ECO:0000256" key="6">
    <source>
        <dbReference type="ARBA" id="ARBA00022723"/>
    </source>
</evidence>
<evidence type="ECO:0000256" key="8">
    <source>
        <dbReference type="ARBA" id="ARBA00022842"/>
    </source>
</evidence>
<dbReference type="Pfam" id="PF02424">
    <property type="entry name" value="ApbE"/>
    <property type="match status" value="1"/>
</dbReference>
<evidence type="ECO:0000313" key="11">
    <source>
        <dbReference type="EMBL" id="QER68196.1"/>
    </source>
</evidence>
<keyword evidence="7" id="KW-0274">FAD</keyword>
<comment type="cofactor">
    <cofactor evidence="1">
        <name>Mg(2+)</name>
        <dbReference type="ChEBI" id="CHEBI:18420"/>
    </cofactor>
</comment>
<dbReference type="Gene3D" id="3.10.520.10">
    <property type="entry name" value="ApbE-like domains"/>
    <property type="match status" value="2"/>
</dbReference>
<proteinExistence type="predicted"/>
<gene>
    <name evidence="11" type="ORF">F0161_10325</name>
</gene>
<dbReference type="SUPFAM" id="SSF143631">
    <property type="entry name" value="ApbE-like"/>
    <property type="match status" value="1"/>
</dbReference>